<proteinExistence type="inferred from homology"/>
<comment type="similarity">
    <text evidence="1 4">Belongs to the short-chain dehydrogenases/reductases (SDR) family.</text>
</comment>
<reference evidence="5" key="1">
    <citation type="submission" date="2022-08" db="EMBL/GenBank/DDBJ databases">
        <authorList>
            <person name="Marques A."/>
        </authorList>
    </citation>
    <scope>NUCLEOTIDE SEQUENCE</scope>
    <source>
        <strain evidence="5">RhyPub2mFocal</strain>
        <tissue evidence="5">Leaves</tissue>
    </source>
</reference>
<name>A0AAV8CVV6_9POAL</name>
<protein>
    <recommendedName>
        <fullName evidence="7">(+)-neomenthol dehydrogenase-like</fullName>
    </recommendedName>
</protein>
<dbReference type="InterPro" id="IPR045313">
    <property type="entry name" value="CBR1-like"/>
</dbReference>
<dbReference type="InterPro" id="IPR002347">
    <property type="entry name" value="SDR_fam"/>
</dbReference>
<evidence type="ECO:0000256" key="1">
    <source>
        <dbReference type="ARBA" id="ARBA00006484"/>
    </source>
</evidence>
<dbReference type="Proteomes" id="UP001140206">
    <property type="component" value="Chromosome 4"/>
</dbReference>
<comment type="caution">
    <text evidence="5">The sequence shown here is derived from an EMBL/GenBank/DDBJ whole genome shotgun (WGS) entry which is preliminary data.</text>
</comment>
<evidence type="ECO:0008006" key="7">
    <source>
        <dbReference type="Google" id="ProtNLM"/>
    </source>
</evidence>
<organism evidence="5 6">
    <name type="scientific">Rhynchospora pubera</name>
    <dbReference type="NCBI Taxonomy" id="906938"/>
    <lineage>
        <taxon>Eukaryota</taxon>
        <taxon>Viridiplantae</taxon>
        <taxon>Streptophyta</taxon>
        <taxon>Embryophyta</taxon>
        <taxon>Tracheophyta</taxon>
        <taxon>Spermatophyta</taxon>
        <taxon>Magnoliopsida</taxon>
        <taxon>Liliopsida</taxon>
        <taxon>Poales</taxon>
        <taxon>Cyperaceae</taxon>
        <taxon>Cyperoideae</taxon>
        <taxon>Rhynchosporeae</taxon>
        <taxon>Rhynchospora</taxon>
    </lineage>
</organism>
<dbReference type="GO" id="GO:0016020">
    <property type="term" value="C:membrane"/>
    <property type="evidence" value="ECO:0007669"/>
    <property type="project" value="TreeGrafter"/>
</dbReference>
<evidence type="ECO:0000313" key="6">
    <source>
        <dbReference type="Proteomes" id="UP001140206"/>
    </source>
</evidence>
<dbReference type="EMBL" id="JAMFTS010000004">
    <property type="protein sequence ID" value="KAJ4759546.1"/>
    <property type="molecule type" value="Genomic_DNA"/>
</dbReference>
<dbReference type="GO" id="GO:0016616">
    <property type="term" value="F:oxidoreductase activity, acting on the CH-OH group of donors, NAD or NADP as acceptor"/>
    <property type="evidence" value="ECO:0007669"/>
    <property type="project" value="InterPro"/>
</dbReference>
<keyword evidence="2" id="KW-0521">NADP</keyword>
<gene>
    <name evidence="5" type="ORF">LUZ62_069921</name>
</gene>
<dbReference type="PRINTS" id="PR00081">
    <property type="entry name" value="GDHRDH"/>
</dbReference>
<dbReference type="PRINTS" id="PR00080">
    <property type="entry name" value="SDRFAMILY"/>
</dbReference>
<evidence type="ECO:0000256" key="2">
    <source>
        <dbReference type="ARBA" id="ARBA00022857"/>
    </source>
</evidence>
<evidence type="ECO:0000313" key="5">
    <source>
        <dbReference type="EMBL" id="KAJ4759546.1"/>
    </source>
</evidence>
<dbReference type="Gene3D" id="3.40.50.720">
    <property type="entry name" value="NAD(P)-binding Rossmann-like Domain"/>
    <property type="match status" value="1"/>
</dbReference>
<dbReference type="InterPro" id="IPR036291">
    <property type="entry name" value="NAD(P)-bd_dom_sf"/>
</dbReference>
<evidence type="ECO:0000256" key="3">
    <source>
        <dbReference type="ARBA" id="ARBA00023002"/>
    </source>
</evidence>
<dbReference type="CDD" id="cd05324">
    <property type="entry name" value="carb_red_PTCR-like_SDR_c"/>
    <property type="match status" value="1"/>
</dbReference>
<accession>A0AAV8CVV6</accession>
<dbReference type="PANTHER" id="PTHR43490">
    <property type="entry name" value="(+)-NEOMENTHOL DEHYDROGENASE"/>
    <property type="match status" value="1"/>
</dbReference>
<sequence length="370" mass="40370">MVGTRESFGLGLVRLYITVIVQTRLQLTFDPREESSWATLAKVDTCRDYVPFPAQPTCFQFRVISQAFKLLNLIINSEKKNMDNSTTGPTPKRIAVVTGSNKGIGLETCRQLLSNGVKVVLTARDEAKGAVALEKLRASAPTDVVFHQLDVTDPRSVDAFANFVKTQFGKLDILVNNAGILGKTPRSQLPPDSVSTGETYQGAEDCLNTNYYGAKRVTEALMPLLLISQSPRIVNVSSIYGKLQHIPSKDLQKEINDVDTLTDDQLDELVQSFLNDFKKGDLGKNGWPTQSSAYRVSKVAVNAYTRLLAKRFPTICCSCVDPGFVKTDMNGNAGILPVQEGAKVVVTAALLPDGSPSGLFYDANHVASYE</sequence>
<dbReference type="SUPFAM" id="SSF51735">
    <property type="entry name" value="NAD(P)-binding Rossmann-fold domains"/>
    <property type="match status" value="1"/>
</dbReference>
<dbReference type="Pfam" id="PF00106">
    <property type="entry name" value="adh_short"/>
    <property type="match status" value="1"/>
</dbReference>
<dbReference type="PANTHER" id="PTHR43490:SF98">
    <property type="entry name" value="OS02G0640600 PROTEIN"/>
    <property type="match status" value="1"/>
</dbReference>
<dbReference type="AlphaFoldDB" id="A0AAV8CVV6"/>
<keyword evidence="6" id="KW-1185">Reference proteome</keyword>
<keyword evidence="3" id="KW-0560">Oxidoreductase</keyword>
<evidence type="ECO:0000256" key="4">
    <source>
        <dbReference type="RuleBase" id="RU000363"/>
    </source>
</evidence>